<dbReference type="AlphaFoldDB" id="A0A1H4DU22"/>
<proteinExistence type="predicted"/>
<protein>
    <submittedName>
        <fullName evidence="1">Uncharacterized protein</fullName>
    </submittedName>
</protein>
<organism evidence="1 2">
    <name type="scientific">Desulfuromusa kysingii</name>
    <dbReference type="NCBI Taxonomy" id="37625"/>
    <lineage>
        <taxon>Bacteria</taxon>
        <taxon>Pseudomonadati</taxon>
        <taxon>Thermodesulfobacteriota</taxon>
        <taxon>Desulfuromonadia</taxon>
        <taxon>Desulfuromonadales</taxon>
        <taxon>Geopsychrobacteraceae</taxon>
        <taxon>Desulfuromusa</taxon>
    </lineage>
</organism>
<dbReference type="Proteomes" id="UP000199409">
    <property type="component" value="Unassembled WGS sequence"/>
</dbReference>
<dbReference type="EMBL" id="FNQN01000011">
    <property type="protein sequence ID" value="SEA75702.1"/>
    <property type="molecule type" value="Genomic_DNA"/>
</dbReference>
<accession>A0A1H4DU22</accession>
<evidence type="ECO:0000313" key="2">
    <source>
        <dbReference type="Proteomes" id="UP000199409"/>
    </source>
</evidence>
<gene>
    <name evidence="1" type="ORF">SAMN05660420_03094</name>
</gene>
<keyword evidence="2" id="KW-1185">Reference proteome</keyword>
<dbReference type="RefSeq" id="WP_092350471.1">
    <property type="nucleotide sequence ID" value="NZ_FNQN01000011.1"/>
</dbReference>
<name>A0A1H4DU22_9BACT</name>
<evidence type="ECO:0000313" key="1">
    <source>
        <dbReference type="EMBL" id="SEA75702.1"/>
    </source>
</evidence>
<dbReference type="STRING" id="37625.SAMN05660420_03094"/>
<sequence length="386" mass="41150">MTSISKTILATHDPASIADDEGSIPYDDEDSLSAGTVSFRVKHTENNYPLEGVFKIKTTLDMPGSIGFGKTAWGATLQAEIEVDDDDPDSAALTITDDTFVAGRVIGLDLSPEFHIDVSHIHYHWLSHSWDHIKTFDKGPYQFNAVAFIALIVGKLVTLGDAIPLGDIIAALLPENVDTGAYYDKTSGIGAKNGKVSLAPKVVGDVDLVGLVLTISEDVIRAIFLPTGPGELVVDLILALGDVVLTLVDFVNPQLAFGPSFGFASPVDINITDFSVADSSFTVQDADINADTTILYGQGDGNGALPADLSDKDVSVSFHAHSEYDLLGGGFIQISWLKVLSLEKRVVKTIVNEGESVRDSTFYNTVGAQDLDGSSVDKGYLENVVN</sequence>
<reference evidence="1 2" key="1">
    <citation type="submission" date="2016-10" db="EMBL/GenBank/DDBJ databases">
        <authorList>
            <person name="de Groot N.N."/>
        </authorList>
    </citation>
    <scope>NUCLEOTIDE SEQUENCE [LARGE SCALE GENOMIC DNA]</scope>
    <source>
        <strain evidence="1 2">DSM 7343</strain>
    </source>
</reference>